<evidence type="ECO:0000256" key="1">
    <source>
        <dbReference type="SAM" id="MobiDB-lite"/>
    </source>
</evidence>
<feature type="transmembrane region" description="Helical" evidence="2">
    <location>
        <begin position="133"/>
        <end position="153"/>
    </location>
</feature>
<gene>
    <name evidence="3" type="ORF">BN1708_003876</name>
</gene>
<dbReference type="Proteomes" id="UP000044602">
    <property type="component" value="Unassembled WGS sequence"/>
</dbReference>
<feature type="transmembrane region" description="Helical" evidence="2">
    <location>
        <begin position="159"/>
        <end position="176"/>
    </location>
</feature>
<dbReference type="EMBL" id="CVQH01017779">
    <property type="protein sequence ID" value="CRK24753.1"/>
    <property type="molecule type" value="Genomic_DNA"/>
</dbReference>
<reference evidence="3 4" key="1">
    <citation type="submission" date="2015-05" db="EMBL/GenBank/DDBJ databases">
        <authorList>
            <person name="Wang D.B."/>
            <person name="Wang M."/>
        </authorList>
    </citation>
    <scope>NUCLEOTIDE SEQUENCE [LARGE SCALE GENOMIC DNA]</scope>
    <source>
        <strain evidence="3">VL1</strain>
    </source>
</reference>
<evidence type="ECO:0000313" key="4">
    <source>
        <dbReference type="Proteomes" id="UP000044602"/>
    </source>
</evidence>
<evidence type="ECO:0000313" key="3">
    <source>
        <dbReference type="EMBL" id="CRK24753.1"/>
    </source>
</evidence>
<organism evidence="3 4">
    <name type="scientific">Verticillium longisporum</name>
    <name type="common">Verticillium dahliae var. longisporum</name>
    <dbReference type="NCBI Taxonomy" id="100787"/>
    <lineage>
        <taxon>Eukaryota</taxon>
        <taxon>Fungi</taxon>
        <taxon>Dikarya</taxon>
        <taxon>Ascomycota</taxon>
        <taxon>Pezizomycotina</taxon>
        <taxon>Sordariomycetes</taxon>
        <taxon>Hypocreomycetidae</taxon>
        <taxon>Glomerellales</taxon>
        <taxon>Plectosphaerellaceae</taxon>
        <taxon>Verticillium</taxon>
    </lineage>
</organism>
<protein>
    <submittedName>
        <fullName evidence="3">Uncharacterized protein</fullName>
    </submittedName>
</protein>
<keyword evidence="2" id="KW-0812">Transmembrane</keyword>
<accession>A0A0G4LRW0</accession>
<dbReference type="AlphaFoldDB" id="A0A0G4LRW0"/>
<keyword evidence="4" id="KW-1185">Reference proteome</keyword>
<keyword evidence="2" id="KW-0472">Membrane</keyword>
<name>A0A0G4LRW0_VERLO</name>
<evidence type="ECO:0000256" key="2">
    <source>
        <dbReference type="SAM" id="Phobius"/>
    </source>
</evidence>
<sequence length="611" mass="63361">MGRLGTQRLALLLLLLLLLRRRLLGVLVFPLLLALRIRLGGGLAGLLLSLAELLQLLLAEHNWLAVGAELDIATLEFALELGDADTGSRGVTLVVSLGELGRSGLDNDLGGGDLDRGSSGTLGVLLGLLHPPLLALLATGLLGLTLSLVGRLLAVPRGVLHVVIRVLGLAVGILHLDLLDQSFLGLLGLLVGLAVDLGTVDTISVGVVLPDLVQGELSRGSERAIGGNVGTLGQRRLALKLAEEVLELDAAGEAEHAPLLLIGIFAIKVGQGVDTKAKSRLGSERTGDLALVLAGSLTNERRMVDDTVLGRVVLGLEGAEQSLLGTVDLDGGTRRLGKAENGTSVGDQAGTDEGADEGRQVGGKSAHASLEVRGQLSTVLRVRDDLAGEELDVLEIVGRDFGTHANLSSGLDRGLELLREDVGKVGVSEVLAHADKVDETGVGKVVVEDLGQLREVPAVPLLGSHGVNVELLVEIIEKLDGLDDHGIDLVGGELELVARDGVGKTQSHAVDSLIGETGNQGRKVLANGTEKVQGGSVGNRLDVEVGELANGSTELDIGDGQRSLLLVLDLVEKVGQHRGNAALAESTGFLNGNGGAVELDKRLELEPEFSQ</sequence>
<feature type="region of interest" description="Disordered" evidence="1">
    <location>
        <begin position="335"/>
        <end position="366"/>
    </location>
</feature>
<feature type="transmembrane region" description="Helical" evidence="2">
    <location>
        <begin position="35"/>
        <end position="54"/>
    </location>
</feature>
<keyword evidence="2" id="KW-1133">Transmembrane helix</keyword>
<proteinExistence type="predicted"/>